<dbReference type="PANTHER" id="PTHR46579">
    <property type="entry name" value="F5/8 TYPE C DOMAIN-CONTAINING PROTEIN-RELATED"/>
    <property type="match status" value="1"/>
</dbReference>
<organism evidence="1 2">
    <name type="scientific">Desmophyllum pertusum</name>
    <dbReference type="NCBI Taxonomy" id="174260"/>
    <lineage>
        <taxon>Eukaryota</taxon>
        <taxon>Metazoa</taxon>
        <taxon>Cnidaria</taxon>
        <taxon>Anthozoa</taxon>
        <taxon>Hexacorallia</taxon>
        <taxon>Scleractinia</taxon>
        <taxon>Caryophylliina</taxon>
        <taxon>Caryophylliidae</taxon>
        <taxon>Desmophyllum</taxon>
    </lineage>
</organism>
<dbReference type="EMBL" id="MU825407">
    <property type="protein sequence ID" value="KAJ7391175.1"/>
    <property type="molecule type" value="Genomic_DNA"/>
</dbReference>
<name>A0A9X0A150_9CNID</name>
<accession>A0A9X0A150</accession>
<keyword evidence="2" id="KW-1185">Reference proteome</keyword>
<dbReference type="PANTHER" id="PTHR46579:SF1">
    <property type="entry name" value="F5_8 TYPE C DOMAIN-CONTAINING PROTEIN"/>
    <property type="match status" value="1"/>
</dbReference>
<comment type="caution">
    <text evidence="1">The sequence shown here is derived from an EMBL/GenBank/DDBJ whole genome shotgun (WGS) entry which is preliminary data.</text>
</comment>
<dbReference type="AlphaFoldDB" id="A0A9X0A150"/>
<dbReference type="Proteomes" id="UP001163046">
    <property type="component" value="Unassembled WGS sequence"/>
</dbReference>
<gene>
    <name evidence="1" type="ORF">OS493_019306</name>
</gene>
<evidence type="ECO:0000313" key="2">
    <source>
        <dbReference type="Proteomes" id="UP001163046"/>
    </source>
</evidence>
<sequence length="101" mass="11601">MGIMRDAHLAVQEKSKSVHGIKGPSWFAALQHHDIILGTAVDYMHCALEGIMKLLLELWFTSKESQEPFNISKRVEEEPYLRQQPVDFSFVLKLVMECITL</sequence>
<reference evidence="1" key="1">
    <citation type="submission" date="2023-01" db="EMBL/GenBank/DDBJ databases">
        <title>Genome assembly of the deep-sea coral Lophelia pertusa.</title>
        <authorList>
            <person name="Herrera S."/>
            <person name="Cordes E."/>
        </authorList>
    </citation>
    <scope>NUCLEOTIDE SEQUENCE</scope>
    <source>
        <strain evidence="1">USNM1676648</strain>
        <tissue evidence="1">Polyp</tissue>
    </source>
</reference>
<dbReference type="OrthoDB" id="5984708at2759"/>
<protein>
    <submittedName>
        <fullName evidence="1">Uncharacterized protein</fullName>
    </submittedName>
</protein>
<proteinExistence type="predicted"/>
<evidence type="ECO:0000313" key="1">
    <source>
        <dbReference type="EMBL" id="KAJ7391175.1"/>
    </source>
</evidence>